<feature type="transmembrane region" description="Helical" evidence="6">
    <location>
        <begin position="12"/>
        <end position="33"/>
    </location>
</feature>
<sequence length="335" mass="35821">MRRRSGNPGSVFPGIALVGGLLAAPLFLPLYHVNLLTEVIVFALYAVSYNLLLGYAGLLSFGHAMFFGTGAYVTAVALAHLPGLSVGSAILLSVAAATLAGVVTGALLLRHKGSYFALLTLAFNALFYAVATKWHSVTGGDDGLSVNRPNLDFLGVHLDLSDITTFYYFALITVGALIGYCWHFTHTAMGRTVLLVRENEERMKFLGYDTNISRLLLFTFTGALAGCAGSYYALFFEFTSISAISIEMTTTVLLMTFIGGTGSFLGPVLGALVYTLLHDKLSDITDRWPLIMGLIFIVMVLYVPGGLSGLIVSIRERLAGTAGKNAAQPLEGRKP</sequence>
<dbReference type="PANTHER" id="PTHR30482">
    <property type="entry name" value="HIGH-AFFINITY BRANCHED-CHAIN AMINO ACID TRANSPORT SYSTEM PERMEASE"/>
    <property type="match status" value="1"/>
</dbReference>
<feature type="transmembrane region" description="Helical" evidence="6">
    <location>
        <begin position="116"/>
        <end position="134"/>
    </location>
</feature>
<dbReference type="STRING" id="1121391.SAMN02745206_00430"/>
<dbReference type="Proteomes" id="UP000184076">
    <property type="component" value="Unassembled WGS sequence"/>
</dbReference>
<feature type="transmembrane region" description="Helical" evidence="6">
    <location>
        <begin position="166"/>
        <end position="194"/>
    </location>
</feature>
<evidence type="ECO:0000256" key="6">
    <source>
        <dbReference type="SAM" id="Phobius"/>
    </source>
</evidence>
<reference evidence="8" key="1">
    <citation type="submission" date="2016-11" db="EMBL/GenBank/DDBJ databases">
        <authorList>
            <person name="Varghese N."/>
            <person name="Submissions S."/>
        </authorList>
    </citation>
    <scope>NUCLEOTIDE SEQUENCE [LARGE SCALE GENOMIC DNA]</scope>
    <source>
        <strain evidence="8">DSM 9756</strain>
    </source>
</reference>
<feature type="transmembrane region" description="Helical" evidence="6">
    <location>
        <begin position="215"/>
        <end position="234"/>
    </location>
</feature>
<dbReference type="GO" id="GO:0015658">
    <property type="term" value="F:branched-chain amino acid transmembrane transporter activity"/>
    <property type="evidence" value="ECO:0007669"/>
    <property type="project" value="InterPro"/>
</dbReference>
<feature type="transmembrane region" description="Helical" evidence="6">
    <location>
        <begin position="289"/>
        <end position="314"/>
    </location>
</feature>
<keyword evidence="8" id="KW-1185">Reference proteome</keyword>
<dbReference type="EMBL" id="FQVB01000005">
    <property type="protein sequence ID" value="SHE53921.1"/>
    <property type="molecule type" value="Genomic_DNA"/>
</dbReference>
<evidence type="ECO:0000256" key="3">
    <source>
        <dbReference type="ARBA" id="ARBA00022692"/>
    </source>
</evidence>
<evidence type="ECO:0000256" key="4">
    <source>
        <dbReference type="ARBA" id="ARBA00022989"/>
    </source>
</evidence>
<evidence type="ECO:0000313" key="7">
    <source>
        <dbReference type="EMBL" id="SHE53921.1"/>
    </source>
</evidence>
<accession>A0A1M4UAL9</accession>
<dbReference type="InterPro" id="IPR001851">
    <property type="entry name" value="ABC_transp_permease"/>
</dbReference>
<name>A0A1M4UAL9_9BACT</name>
<keyword evidence="3 6" id="KW-0812">Transmembrane</keyword>
<evidence type="ECO:0000256" key="1">
    <source>
        <dbReference type="ARBA" id="ARBA00004651"/>
    </source>
</evidence>
<feature type="transmembrane region" description="Helical" evidence="6">
    <location>
        <begin position="89"/>
        <end position="109"/>
    </location>
</feature>
<keyword evidence="5 6" id="KW-0472">Membrane</keyword>
<dbReference type="AlphaFoldDB" id="A0A1M4UAL9"/>
<dbReference type="RefSeq" id="WP_073036538.1">
    <property type="nucleotide sequence ID" value="NZ_FQVB01000005.1"/>
</dbReference>
<keyword evidence="4 6" id="KW-1133">Transmembrane helix</keyword>
<dbReference type="Pfam" id="PF02653">
    <property type="entry name" value="BPD_transp_2"/>
    <property type="match status" value="1"/>
</dbReference>
<gene>
    <name evidence="7" type="ORF">SAMN02745206_00430</name>
</gene>
<evidence type="ECO:0000313" key="8">
    <source>
        <dbReference type="Proteomes" id="UP000184076"/>
    </source>
</evidence>
<dbReference type="GO" id="GO:0005886">
    <property type="term" value="C:plasma membrane"/>
    <property type="evidence" value="ECO:0007669"/>
    <property type="project" value="UniProtKB-SubCell"/>
</dbReference>
<evidence type="ECO:0000256" key="5">
    <source>
        <dbReference type="ARBA" id="ARBA00023136"/>
    </source>
</evidence>
<feature type="transmembrane region" description="Helical" evidence="6">
    <location>
        <begin position="39"/>
        <end position="58"/>
    </location>
</feature>
<keyword evidence="2" id="KW-1003">Cell membrane</keyword>
<dbReference type="PANTHER" id="PTHR30482:SF17">
    <property type="entry name" value="ABC TRANSPORTER ATP-BINDING PROTEIN"/>
    <property type="match status" value="1"/>
</dbReference>
<organism evidence="7 8">
    <name type="scientific">Desulfacinum infernum DSM 9756</name>
    <dbReference type="NCBI Taxonomy" id="1121391"/>
    <lineage>
        <taxon>Bacteria</taxon>
        <taxon>Pseudomonadati</taxon>
        <taxon>Thermodesulfobacteriota</taxon>
        <taxon>Syntrophobacteria</taxon>
        <taxon>Syntrophobacterales</taxon>
        <taxon>Syntrophobacteraceae</taxon>
        <taxon>Desulfacinum</taxon>
    </lineage>
</organism>
<feature type="transmembrane region" description="Helical" evidence="6">
    <location>
        <begin position="254"/>
        <end position="277"/>
    </location>
</feature>
<comment type="subcellular location">
    <subcellularLocation>
        <location evidence="1">Cell membrane</location>
        <topology evidence="1">Multi-pass membrane protein</topology>
    </subcellularLocation>
</comment>
<dbReference type="CDD" id="cd06581">
    <property type="entry name" value="TM_PBP1_LivM_like"/>
    <property type="match status" value="1"/>
</dbReference>
<protein>
    <submittedName>
        <fullName evidence="7">Branched-chain amino acid transport system permease protein</fullName>
    </submittedName>
</protein>
<evidence type="ECO:0000256" key="2">
    <source>
        <dbReference type="ARBA" id="ARBA00022475"/>
    </source>
</evidence>
<dbReference type="InterPro" id="IPR043428">
    <property type="entry name" value="LivM-like"/>
</dbReference>
<proteinExistence type="predicted"/>
<feature type="transmembrane region" description="Helical" evidence="6">
    <location>
        <begin position="65"/>
        <end position="83"/>
    </location>
</feature>